<proteinExistence type="predicted"/>
<evidence type="ECO:0000259" key="1">
    <source>
        <dbReference type="Pfam" id="PF00814"/>
    </source>
</evidence>
<protein>
    <submittedName>
        <fullName evidence="2">tRNA (Adenosine(37)-N6)-threonylcarbamoyltransferase complex dimerization subunit type 1 TsaB</fullName>
        <ecNumber evidence="2">2.3.1.234</ecNumber>
    </submittedName>
</protein>
<dbReference type="InterPro" id="IPR022496">
    <property type="entry name" value="T6A_TsaB"/>
</dbReference>
<name>A0A9D2BLE4_9FIRM</name>
<accession>A0A9D2BLE4</accession>
<dbReference type="Gene3D" id="3.30.420.200">
    <property type="match status" value="1"/>
</dbReference>
<dbReference type="AlphaFoldDB" id="A0A9D2BLE4"/>
<dbReference type="Proteomes" id="UP000886724">
    <property type="component" value="Unassembled WGS sequence"/>
</dbReference>
<sequence length="200" mass="22479">MKTVVMDTSNTYLVIGLYQDGKALQKYQEAGNRRQSEDALVRLEEILKKQHWELLDVDELVITIGPGSYTGQRVALTIAKTLAAISKVKIKAVSSLHSYAGNHKAISVIDARSKKIFVGVYNDNHAVIDDQIMLIEDFPALKKQYPDYEVVGDCQLVECPEHEVDLCQNIYQASLSVDYCQDVDNLVPQYLKDVEAKKIC</sequence>
<dbReference type="Gene3D" id="3.30.420.40">
    <property type="match status" value="1"/>
</dbReference>
<organism evidence="2 3">
    <name type="scientific">Candidatus Erysipelatoclostridium merdavium</name>
    <dbReference type="NCBI Taxonomy" id="2838566"/>
    <lineage>
        <taxon>Bacteria</taxon>
        <taxon>Bacillati</taxon>
        <taxon>Bacillota</taxon>
        <taxon>Erysipelotrichia</taxon>
        <taxon>Erysipelotrichales</taxon>
        <taxon>Erysipelotrichales incertae sedis</taxon>
    </lineage>
</organism>
<dbReference type="Pfam" id="PF00814">
    <property type="entry name" value="TsaD"/>
    <property type="match status" value="1"/>
</dbReference>
<gene>
    <name evidence="2" type="primary">tsaB</name>
    <name evidence="2" type="ORF">H9980_00415</name>
</gene>
<keyword evidence="2" id="KW-0808">Transferase</keyword>
<dbReference type="NCBIfam" id="TIGR03725">
    <property type="entry name" value="T6A_YeaZ"/>
    <property type="match status" value="1"/>
</dbReference>
<evidence type="ECO:0000313" key="3">
    <source>
        <dbReference type="Proteomes" id="UP000886724"/>
    </source>
</evidence>
<dbReference type="EMBL" id="DXET01000012">
    <property type="protein sequence ID" value="HIX80426.1"/>
    <property type="molecule type" value="Genomic_DNA"/>
</dbReference>
<dbReference type="GO" id="GO:0002949">
    <property type="term" value="P:tRNA threonylcarbamoyladenosine modification"/>
    <property type="evidence" value="ECO:0007669"/>
    <property type="project" value="InterPro"/>
</dbReference>
<reference evidence="2" key="1">
    <citation type="journal article" date="2021" name="PeerJ">
        <title>Extensive microbial diversity within the chicken gut microbiome revealed by metagenomics and culture.</title>
        <authorList>
            <person name="Gilroy R."/>
            <person name="Ravi A."/>
            <person name="Getino M."/>
            <person name="Pursley I."/>
            <person name="Horton D.L."/>
            <person name="Alikhan N.F."/>
            <person name="Baker D."/>
            <person name="Gharbi K."/>
            <person name="Hall N."/>
            <person name="Watson M."/>
            <person name="Adriaenssens E.M."/>
            <person name="Foster-Nyarko E."/>
            <person name="Jarju S."/>
            <person name="Secka A."/>
            <person name="Antonio M."/>
            <person name="Oren A."/>
            <person name="Chaudhuri R.R."/>
            <person name="La Ragione R."/>
            <person name="Hildebrand F."/>
            <person name="Pallen M.J."/>
        </authorList>
    </citation>
    <scope>NUCLEOTIDE SEQUENCE</scope>
    <source>
        <strain evidence="2">ChiGjej1B1-14440</strain>
    </source>
</reference>
<reference evidence="2" key="2">
    <citation type="submission" date="2021-04" db="EMBL/GenBank/DDBJ databases">
        <authorList>
            <person name="Gilroy R."/>
        </authorList>
    </citation>
    <scope>NUCLEOTIDE SEQUENCE</scope>
    <source>
        <strain evidence="2">ChiGjej1B1-14440</strain>
    </source>
</reference>
<dbReference type="EC" id="2.3.1.234" evidence="2"/>
<comment type="caution">
    <text evidence="2">The sequence shown here is derived from an EMBL/GenBank/DDBJ whole genome shotgun (WGS) entry which is preliminary data.</text>
</comment>
<keyword evidence="2" id="KW-0012">Acyltransferase</keyword>
<dbReference type="InterPro" id="IPR043129">
    <property type="entry name" value="ATPase_NBD"/>
</dbReference>
<dbReference type="InterPro" id="IPR000905">
    <property type="entry name" value="Gcp-like_dom"/>
</dbReference>
<dbReference type="GO" id="GO:0061711">
    <property type="term" value="F:tRNA N(6)-L-threonylcarbamoyladenine synthase activity"/>
    <property type="evidence" value="ECO:0007669"/>
    <property type="project" value="UniProtKB-EC"/>
</dbReference>
<dbReference type="SUPFAM" id="SSF53067">
    <property type="entry name" value="Actin-like ATPase domain"/>
    <property type="match status" value="1"/>
</dbReference>
<evidence type="ECO:0000313" key="2">
    <source>
        <dbReference type="EMBL" id="HIX80426.1"/>
    </source>
</evidence>
<feature type="domain" description="Gcp-like" evidence="1">
    <location>
        <begin position="33"/>
        <end position="131"/>
    </location>
</feature>